<sequence>MKAPLALMALSLTLAGCGLKPLYAGGGSGAVANALTQVEVAPIEGKAGWLVGNALRDRLVGGGGDGSGGARYRLDVRLDDQIRGLGVRADDSVTRERRTLRARYQLIDTGNNAVLLDASAGSDAGIDVVQSEYATIAAENTALERLSEIVADQIVARLATYARTQPTAP</sequence>
<evidence type="ECO:0000313" key="5">
    <source>
        <dbReference type="Proteomes" id="UP000436801"/>
    </source>
</evidence>
<dbReference type="EMBL" id="WSUT01000005">
    <property type="protein sequence ID" value="MWC43028.1"/>
    <property type="molecule type" value="Genomic_DNA"/>
</dbReference>
<dbReference type="RefSeq" id="WP_149681385.1">
    <property type="nucleotide sequence ID" value="NZ_FNBI01000001.1"/>
</dbReference>
<organism evidence="3 4">
    <name type="scientific">Sphingomonas carotinifaciens</name>
    <dbReference type="NCBI Taxonomy" id="1166323"/>
    <lineage>
        <taxon>Bacteria</taxon>
        <taxon>Pseudomonadati</taxon>
        <taxon>Pseudomonadota</taxon>
        <taxon>Alphaproteobacteria</taxon>
        <taxon>Sphingomonadales</taxon>
        <taxon>Sphingomonadaceae</taxon>
        <taxon>Sphingomonas</taxon>
    </lineage>
</organism>
<dbReference type="EMBL" id="FNBI01000001">
    <property type="protein sequence ID" value="SDE92018.1"/>
    <property type="molecule type" value="Genomic_DNA"/>
</dbReference>
<proteinExistence type="predicted"/>
<accession>A0A1G7GV07</accession>
<evidence type="ECO:0000256" key="1">
    <source>
        <dbReference type="SAM" id="SignalP"/>
    </source>
</evidence>
<reference evidence="3 4" key="1">
    <citation type="submission" date="2016-10" db="EMBL/GenBank/DDBJ databases">
        <authorList>
            <person name="Varghese N."/>
            <person name="Submissions S."/>
        </authorList>
    </citation>
    <scope>NUCLEOTIDE SEQUENCE [LARGE SCALE GENOMIC DNA]</scope>
    <source>
        <strain evidence="3 4">S7-754</strain>
    </source>
</reference>
<evidence type="ECO:0000313" key="4">
    <source>
        <dbReference type="Proteomes" id="UP000323502"/>
    </source>
</evidence>
<dbReference type="GO" id="GO:0043165">
    <property type="term" value="P:Gram-negative-bacterium-type cell outer membrane assembly"/>
    <property type="evidence" value="ECO:0007669"/>
    <property type="project" value="InterPro"/>
</dbReference>
<dbReference type="OrthoDB" id="7471538at2"/>
<evidence type="ECO:0000313" key="2">
    <source>
        <dbReference type="EMBL" id="MWC43028.1"/>
    </source>
</evidence>
<feature type="signal peptide" evidence="1">
    <location>
        <begin position="1"/>
        <end position="24"/>
    </location>
</feature>
<reference evidence="2 5" key="2">
    <citation type="submission" date="2019-12" db="EMBL/GenBank/DDBJ databases">
        <authorList>
            <person name="Zheng J."/>
        </authorList>
    </citation>
    <scope>NUCLEOTIDE SEQUENCE [LARGE SCALE GENOMIC DNA]</scope>
    <source>
        <strain evidence="2 5">DSM 27347</strain>
    </source>
</reference>
<protein>
    <submittedName>
        <fullName evidence="3">LPS-assembly lipoprotein</fullName>
    </submittedName>
</protein>
<gene>
    <name evidence="2" type="ORF">GQR91_05050</name>
    <name evidence="3" type="ORF">SAMN05216557_1011041</name>
</gene>
<dbReference type="GO" id="GO:0019867">
    <property type="term" value="C:outer membrane"/>
    <property type="evidence" value="ECO:0007669"/>
    <property type="project" value="InterPro"/>
</dbReference>
<evidence type="ECO:0000313" key="3">
    <source>
        <dbReference type="EMBL" id="SDE92018.1"/>
    </source>
</evidence>
<name>A0A1G7GV07_9SPHN</name>
<feature type="chain" id="PRO_5036307312" evidence="1">
    <location>
        <begin position="25"/>
        <end position="169"/>
    </location>
</feature>
<dbReference type="AlphaFoldDB" id="A0A1G7GV07"/>
<dbReference type="Gene3D" id="3.30.160.150">
    <property type="entry name" value="Lipoprotein like domain"/>
    <property type="match status" value="1"/>
</dbReference>
<dbReference type="Proteomes" id="UP000436801">
    <property type="component" value="Unassembled WGS sequence"/>
</dbReference>
<keyword evidence="3" id="KW-0449">Lipoprotein</keyword>
<dbReference type="InterPro" id="IPR007485">
    <property type="entry name" value="LPS_assembly_LptE"/>
</dbReference>
<keyword evidence="4" id="KW-1185">Reference proteome</keyword>
<keyword evidence="1" id="KW-0732">Signal</keyword>
<dbReference type="PROSITE" id="PS51257">
    <property type="entry name" value="PROKAR_LIPOPROTEIN"/>
    <property type="match status" value="1"/>
</dbReference>
<dbReference type="Pfam" id="PF04390">
    <property type="entry name" value="LptE"/>
    <property type="match status" value="1"/>
</dbReference>
<dbReference type="Proteomes" id="UP000323502">
    <property type="component" value="Unassembled WGS sequence"/>
</dbReference>